<evidence type="ECO:0000313" key="2">
    <source>
        <dbReference type="Proteomes" id="UP000306102"/>
    </source>
</evidence>
<organism evidence="1 2">
    <name type="scientific">Camellia sinensis var. sinensis</name>
    <name type="common">China tea</name>
    <dbReference type="NCBI Taxonomy" id="542762"/>
    <lineage>
        <taxon>Eukaryota</taxon>
        <taxon>Viridiplantae</taxon>
        <taxon>Streptophyta</taxon>
        <taxon>Embryophyta</taxon>
        <taxon>Tracheophyta</taxon>
        <taxon>Spermatophyta</taxon>
        <taxon>Magnoliopsida</taxon>
        <taxon>eudicotyledons</taxon>
        <taxon>Gunneridae</taxon>
        <taxon>Pentapetalae</taxon>
        <taxon>asterids</taxon>
        <taxon>Ericales</taxon>
        <taxon>Theaceae</taxon>
        <taxon>Camellia</taxon>
    </lineage>
</organism>
<dbReference type="EMBL" id="SDRB02012735">
    <property type="protein sequence ID" value="THF96781.1"/>
    <property type="molecule type" value="Genomic_DNA"/>
</dbReference>
<proteinExistence type="predicted"/>
<sequence>MKAESPISCGQSGKTITNPSSFAESMEAFRKKLNMRKATVSEIVYEDITSQKLSDLEMGMDRVSPKARSSSHREDLGIRNVFAQMGGRIGLQQGIRGGRGGRGVRQQTGFLVNQSEQGKGNDAANSIPVANPVVLEKKTWASVVATNQRSAVKQRYFPPASNTDIVVDLPPRENIEKWKACLIISVATIPQFMRQSLNDNTTADKSDYLCTNIQGRSQTVLHVESLGHALHAFIGITWPCPFCNSYFLGL</sequence>
<evidence type="ECO:0000313" key="1">
    <source>
        <dbReference type="EMBL" id="THF96781.1"/>
    </source>
</evidence>
<reference evidence="1 2" key="1">
    <citation type="journal article" date="2018" name="Proc. Natl. Acad. Sci. U.S.A.">
        <title>Draft genome sequence of Camellia sinensis var. sinensis provides insights into the evolution of the tea genome and tea quality.</title>
        <authorList>
            <person name="Wei C."/>
            <person name="Yang H."/>
            <person name="Wang S."/>
            <person name="Zhao J."/>
            <person name="Liu C."/>
            <person name="Gao L."/>
            <person name="Xia E."/>
            <person name="Lu Y."/>
            <person name="Tai Y."/>
            <person name="She G."/>
            <person name="Sun J."/>
            <person name="Cao H."/>
            <person name="Tong W."/>
            <person name="Gao Q."/>
            <person name="Li Y."/>
            <person name="Deng W."/>
            <person name="Jiang X."/>
            <person name="Wang W."/>
            <person name="Chen Q."/>
            <person name="Zhang S."/>
            <person name="Li H."/>
            <person name="Wu J."/>
            <person name="Wang P."/>
            <person name="Li P."/>
            <person name="Shi C."/>
            <person name="Zheng F."/>
            <person name="Jian J."/>
            <person name="Huang B."/>
            <person name="Shan D."/>
            <person name="Shi M."/>
            <person name="Fang C."/>
            <person name="Yue Y."/>
            <person name="Li F."/>
            <person name="Li D."/>
            <person name="Wei S."/>
            <person name="Han B."/>
            <person name="Jiang C."/>
            <person name="Yin Y."/>
            <person name="Xia T."/>
            <person name="Zhang Z."/>
            <person name="Bennetzen J.L."/>
            <person name="Zhao S."/>
            <person name="Wan X."/>
        </authorList>
    </citation>
    <scope>NUCLEOTIDE SEQUENCE [LARGE SCALE GENOMIC DNA]</scope>
    <source>
        <strain evidence="2">cv. Shuchazao</strain>
        <tissue evidence="1">Leaf</tissue>
    </source>
</reference>
<dbReference type="AlphaFoldDB" id="A0A4S4D3B4"/>
<comment type="caution">
    <text evidence="1">The sequence shown here is derived from an EMBL/GenBank/DDBJ whole genome shotgun (WGS) entry which is preliminary data.</text>
</comment>
<protein>
    <submittedName>
        <fullName evidence="1">Uncharacterized protein</fullName>
    </submittedName>
</protein>
<name>A0A4S4D3B4_CAMSN</name>
<dbReference type="Proteomes" id="UP000306102">
    <property type="component" value="Unassembled WGS sequence"/>
</dbReference>
<accession>A0A4S4D3B4</accession>
<keyword evidence="2" id="KW-1185">Reference proteome</keyword>
<gene>
    <name evidence="1" type="ORF">TEA_020931</name>
</gene>